<comment type="cofactor">
    <cofactor evidence="1">
        <name>Zn(2+)</name>
        <dbReference type="ChEBI" id="CHEBI:29105"/>
    </cofactor>
</comment>
<dbReference type="GO" id="GO:0016788">
    <property type="term" value="F:hydrolase activity, acting on ester bonds"/>
    <property type="evidence" value="ECO:0007669"/>
    <property type="project" value="InterPro"/>
</dbReference>
<dbReference type="GO" id="GO:0005829">
    <property type="term" value="C:cytosol"/>
    <property type="evidence" value="ECO:0007669"/>
    <property type="project" value="TreeGrafter"/>
</dbReference>
<evidence type="ECO:0000313" key="7">
    <source>
        <dbReference type="Proteomes" id="UP000216998"/>
    </source>
</evidence>
<evidence type="ECO:0000256" key="2">
    <source>
        <dbReference type="ARBA" id="ARBA00022723"/>
    </source>
</evidence>
<gene>
    <name evidence="6" type="ORF">CHU95_17125</name>
</gene>
<keyword evidence="7" id="KW-1185">Reference proteome</keyword>
<evidence type="ECO:0000256" key="3">
    <source>
        <dbReference type="ARBA" id="ARBA00022801"/>
    </source>
</evidence>
<name>A0A255YTK1_9PROT</name>
<dbReference type="InterPro" id="IPR050178">
    <property type="entry name" value="AspA/AstE_fam"/>
</dbReference>
<evidence type="ECO:0000313" key="6">
    <source>
        <dbReference type="EMBL" id="OYQ32511.1"/>
    </source>
</evidence>
<dbReference type="SUPFAM" id="SSF53187">
    <property type="entry name" value="Zn-dependent exopeptidases"/>
    <property type="match status" value="1"/>
</dbReference>
<evidence type="ECO:0000259" key="5">
    <source>
        <dbReference type="Pfam" id="PF24827"/>
    </source>
</evidence>
<proteinExistence type="predicted"/>
<keyword evidence="4" id="KW-0862">Zinc</keyword>
<dbReference type="InterPro" id="IPR055438">
    <property type="entry name" value="AstE_AspA_cat"/>
</dbReference>
<keyword evidence="2" id="KW-0479">Metal-binding</keyword>
<dbReference type="Pfam" id="PF24827">
    <property type="entry name" value="AstE_AspA_cat"/>
    <property type="match status" value="1"/>
</dbReference>
<dbReference type="Proteomes" id="UP000216998">
    <property type="component" value="Unassembled WGS sequence"/>
</dbReference>
<feature type="domain" description="Succinylglutamate desuccinylase/Aspartoacylase catalytic" evidence="5">
    <location>
        <begin position="70"/>
        <end position="236"/>
    </location>
</feature>
<protein>
    <recommendedName>
        <fullName evidence="5">Succinylglutamate desuccinylase/Aspartoacylase catalytic domain-containing protein</fullName>
    </recommendedName>
</protein>
<dbReference type="GO" id="GO:0046872">
    <property type="term" value="F:metal ion binding"/>
    <property type="evidence" value="ECO:0007669"/>
    <property type="project" value="UniProtKB-KW"/>
</dbReference>
<evidence type="ECO:0000256" key="4">
    <source>
        <dbReference type="ARBA" id="ARBA00022833"/>
    </source>
</evidence>
<organism evidence="6 7">
    <name type="scientific">Niveispirillum lacus</name>
    <dbReference type="NCBI Taxonomy" id="1981099"/>
    <lineage>
        <taxon>Bacteria</taxon>
        <taxon>Pseudomonadati</taxon>
        <taxon>Pseudomonadota</taxon>
        <taxon>Alphaproteobacteria</taxon>
        <taxon>Rhodospirillales</taxon>
        <taxon>Azospirillaceae</taxon>
        <taxon>Niveispirillum</taxon>
    </lineage>
</organism>
<dbReference type="EMBL" id="NOXU01000031">
    <property type="protein sequence ID" value="OYQ32511.1"/>
    <property type="molecule type" value="Genomic_DNA"/>
</dbReference>
<dbReference type="PANTHER" id="PTHR15162:SF7">
    <property type="entry name" value="SUCCINYLGLUTAMATE DESUCCINYLASE"/>
    <property type="match status" value="1"/>
</dbReference>
<keyword evidence="3" id="KW-0378">Hydrolase</keyword>
<accession>A0A255YTK1</accession>
<evidence type="ECO:0000256" key="1">
    <source>
        <dbReference type="ARBA" id="ARBA00001947"/>
    </source>
</evidence>
<dbReference type="Gene3D" id="3.40.630.10">
    <property type="entry name" value="Zn peptidases"/>
    <property type="match status" value="1"/>
</dbReference>
<dbReference type="PANTHER" id="PTHR15162">
    <property type="entry name" value="ASPARTOACYLASE"/>
    <property type="match status" value="1"/>
</dbReference>
<dbReference type="AlphaFoldDB" id="A0A255YTK1"/>
<reference evidence="6 7" key="1">
    <citation type="submission" date="2017-07" db="EMBL/GenBank/DDBJ databases">
        <title>Niveispirillum cyanobacteriorum sp. nov., isolated from cyanobacterial aggregates in a eutrophic lake.</title>
        <authorList>
            <person name="Cai H."/>
        </authorList>
    </citation>
    <scope>NUCLEOTIDE SEQUENCE [LARGE SCALE GENOMIC DNA]</scope>
    <source>
        <strain evidence="7">TH1-14</strain>
    </source>
</reference>
<comment type="caution">
    <text evidence="6">The sequence shown here is derived from an EMBL/GenBank/DDBJ whole genome shotgun (WGS) entry which is preliminary data.</text>
</comment>
<sequence>MGPASIVQKTCLPLLVPSDQSSHSYSRRRERGMVRIEALTDRDLRPPDLSAWAAGNCGTPFVHRFDSARPGPHVVINALMHGNEFSGAIAAATLLSAGIRPTCGRLTFCFANVAAFAQFDPLFPIMSRYVEEDMNRVWAPGSLADGPDSHERRRARELWPLFASADLVLDLHSMQHDRVPLMLCGRSSRARAVARHVGLPGIVVADAGHVGGSRLIDHPRFTEGEAGPVALLAECGQHWDPASADTALAVTARFLLVSGIVAAAALDPWLPSAEPPQPRLVEVTETITVVTERFRFLKEYQGMDVIPAAGTAYALDGEVPLHTPYDDCVMIMPARRKADRGQTAVRLGRFAG</sequence>
<dbReference type="OrthoDB" id="7813621at2"/>